<feature type="region of interest" description="Disordered" evidence="1">
    <location>
        <begin position="1"/>
        <end position="26"/>
    </location>
</feature>
<evidence type="ECO:0000313" key="3">
    <source>
        <dbReference type="WBParaSite" id="nRc.2.0.1.t27431-RA"/>
    </source>
</evidence>
<keyword evidence="2" id="KW-1185">Reference proteome</keyword>
<dbReference type="AlphaFoldDB" id="A0A915JNA0"/>
<evidence type="ECO:0000256" key="1">
    <source>
        <dbReference type="SAM" id="MobiDB-lite"/>
    </source>
</evidence>
<name>A0A915JNA0_ROMCU</name>
<reference evidence="3" key="1">
    <citation type="submission" date="2022-11" db="UniProtKB">
        <authorList>
            <consortium name="WormBaseParasite"/>
        </authorList>
    </citation>
    <scope>IDENTIFICATION</scope>
</reference>
<proteinExistence type="predicted"/>
<sequence>MKAAQLIKNFHDKKSRTTHNSDHKPTCLDIEQIDQPEVVDVTGRCAPEYSGSILCGLSGKSLKFRHDVIKSQARKFSQSAFLLQTSSDELEAYKSHKTT</sequence>
<accession>A0A915JNA0</accession>
<dbReference type="WBParaSite" id="nRc.2.0.1.t27431-RA">
    <property type="protein sequence ID" value="nRc.2.0.1.t27431-RA"/>
    <property type="gene ID" value="nRc.2.0.1.g27431"/>
</dbReference>
<evidence type="ECO:0000313" key="2">
    <source>
        <dbReference type="Proteomes" id="UP000887565"/>
    </source>
</evidence>
<dbReference type="Proteomes" id="UP000887565">
    <property type="component" value="Unplaced"/>
</dbReference>
<organism evidence="2 3">
    <name type="scientific">Romanomermis culicivorax</name>
    <name type="common">Nematode worm</name>
    <dbReference type="NCBI Taxonomy" id="13658"/>
    <lineage>
        <taxon>Eukaryota</taxon>
        <taxon>Metazoa</taxon>
        <taxon>Ecdysozoa</taxon>
        <taxon>Nematoda</taxon>
        <taxon>Enoplea</taxon>
        <taxon>Dorylaimia</taxon>
        <taxon>Mermithida</taxon>
        <taxon>Mermithoidea</taxon>
        <taxon>Mermithidae</taxon>
        <taxon>Romanomermis</taxon>
    </lineage>
</organism>
<protein>
    <submittedName>
        <fullName evidence="3">Uncharacterized protein</fullName>
    </submittedName>
</protein>